<comment type="similarity">
    <text evidence="2 7">Belongs to the Mediator complex subunit 8 family.</text>
</comment>
<evidence type="ECO:0000256" key="4">
    <source>
        <dbReference type="ARBA" id="ARBA00023159"/>
    </source>
</evidence>
<dbReference type="GO" id="GO:0000978">
    <property type="term" value="F:RNA polymerase II cis-regulatory region sequence-specific DNA binding"/>
    <property type="evidence" value="ECO:0007669"/>
    <property type="project" value="TreeGrafter"/>
</dbReference>
<comment type="subcellular location">
    <subcellularLocation>
        <location evidence="1 7">Nucleus</location>
    </subcellularLocation>
</comment>
<dbReference type="GO" id="GO:0070847">
    <property type="term" value="C:core mediator complex"/>
    <property type="evidence" value="ECO:0007669"/>
    <property type="project" value="TreeGrafter"/>
</dbReference>
<sequence>MCFNHEVVPDYLRTKPEPEVEDKVNIVVQKTAAMQADTAQLNSMNKITSNLLDIINSNKEELESEANQKAQMAQTYSSTDTSSMVAAIIFARTKINTTTRFSTSYDSTTTTAATTETTGTKHWKSTKYHKNKHQICSQYTSISKTLICEQKQMMWIRME</sequence>
<protein>
    <recommendedName>
        <fullName evidence="7">Mediator of RNA polymerase II transcription subunit 8</fullName>
    </recommendedName>
    <alternativeName>
        <fullName evidence="7">Mediator complex subunit 8</fullName>
    </alternativeName>
</protein>
<evidence type="ECO:0000256" key="3">
    <source>
        <dbReference type="ARBA" id="ARBA00023015"/>
    </source>
</evidence>
<dbReference type="GO" id="GO:0003712">
    <property type="term" value="F:transcription coregulator activity"/>
    <property type="evidence" value="ECO:0007669"/>
    <property type="project" value="InterPro"/>
</dbReference>
<dbReference type="Pfam" id="PF10232">
    <property type="entry name" value="Med8"/>
    <property type="match status" value="1"/>
</dbReference>
<evidence type="ECO:0000256" key="7">
    <source>
        <dbReference type="RuleBase" id="RU364144"/>
    </source>
</evidence>
<dbReference type="PANTHER" id="PTHR13074:SF9">
    <property type="entry name" value="MEDIATOR OF RNA POLYMERASE II TRANSCRIPTION SUBUNIT 8"/>
    <property type="match status" value="1"/>
</dbReference>
<evidence type="ECO:0000256" key="1">
    <source>
        <dbReference type="ARBA" id="ARBA00004123"/>
    </source>
</evidence>
<dbReference type="PANTHER" id="PTHR13074">
    <property type="entry name" value="MEDIATOR OF RNA POLYMERASE II TRANSCRIPTION SUBUNIT 8"/>
    <property type="match status" value="1"/>
</dbReference>
<comment type="caution">
    <text evidence="8">The sequence shown here is derived from an EMBL/GenBank/DDBJ whole genome shotgun (WGS) entry which is preliminary data.</text>
</comment>
<evidence type="ECO:0000313" key="8">
    <source>
        <dbReference type="EMBL" id="CAG2233475.1"/>
    </source>
</evidence>
<evidence type="ECO:0000256" key="5">
    <source>
        <dbReference type="ARBA" id="ARBA00023163"/>
    </source>
</evidence>
<proteinExistence type="inferred from homology"/>
<dbReference type="OrthoDB" id="150687at2759"/>
<dbReference type="GO" id="GO:0006357">
    <property type="term" value="P:regulation of transcription by RNA polymerase II"/>
    <property type="evidence" value="ECO:0007669"/>
    <property type="project" value="InterPro"/>
</dbReference>
<dbReference type="AlphaFoldDB" id="A0A8S3TSQ6"/>
<keyword evidence="3 7" id="KW-0805">Transcription regulation</keyword>
<dbReference type="GO" id="GO:0016592">
    <property type="term" value="C:mediator complex"/>
    <property type="evidence" value="ECO:0007669"/>
    <property type="project" value="InterPro"/>
</dbReference>
<evidence type="ECO:0000313" key="9">
    <source>
        <dbReference type="Proteomes" id="UP000683360"/>
    </source>
</evidence>
<reference evidence="8" key="1">
    <citation type="submission" date="2021-03" db="EMBL/GenBank/DDBJ databases">
        <authorList>
            <person name="Bekaert M."/>
        </authorList>
    </citation>
    <scope>NUCLEOTIDE SEQUENCE</scope>
</reference>
<name>A0A8S3TSQ6_MYTED</name>
<keyword evidence="4 7" id="KW-0010">Activator</keyword>
<gene>
    <name evidence="7" type="primary">MED8</name>
    <name evidence="8" type="ORF">MEDL_46099</name>
</gene>
<dbReference type="Proteomes" id="UP000683360">
    <property type="component" value="Unassembled WGS sequence"/>
</dbReference>
<comment type="subunit">
    <text evidence="7">Component of the Mediator complex.</text>
</comment>
<comment type="function">
    <text evidence="7">Component of the Mediator complex, a coactivator involved in the regulated transcription of nearly all RNA polymerase II-dependent genes. Mediator functions as a bridge to convey information from gene-specific regulatory proteins to the basal RNA polymerase II transcription machinery. Mediator is recruited to promoters by direct interactions with regulatory proteins and serves as a scaffold for the assembly of a functional preinitiation complex with RNA polymerase II and the general transcription factors.</text>
</comment>
<organism evidence="8 9">
    <name type="scientific">Mytilus edulis</name>
    <name type="common">Blue mussel</name>
    <dbReference type="NCBI Taxonomy" id="6550"/>
    <lineage>
        <taxon>Eukaryota</taxon>
        <taxon>Metazoa</taxon>
        <taxon>Spiralia</taxon>
        <taxon>Lophotrochozoa</taxon>
        <taxon>Mollusca</taxon>
        <taxon>Bivalvia</taxon>
        <taxon>Autobranchia</taxon>
        <taxon>Pteriomorphia</taxon>
        <taxon>Mytilida</taxon>
        <taxon>Mytiloidea</taxon>
        <taxon>Mytilidae</taxon>
        <taxon>Mytilinae</taxon>
        <taxon>Mytilus</taxon>
    </lineage>
</organism>
<dbReference type="EMBL" id="CAJPWZ010002207">
    <property type="protein sequence ID" value="CAG2233475.1"/>
    <property type="molecule type" value="Genomic_DNA"/>
</dbReference>
<keyword evidence="5 7" id="KW-0804">Transcription</keyword>
<evidence type="ECO:0000256" key="2">
    <source>
        <dbReference type="ARBA" id="ARBA00005716"/>
    </source>
</evidence>
<keyword evidence="9" id="KW-1185">Reference proteome</keyword>
<dbReference type="InterPro" id="IPR019364">
    <property type="entry name" value="Mediatior_Med8_fun/met"/>
</dbReference>
<keyword evidence="6 7" id="KW-0539">Nucleus</keyword>
<evidence type="ECO:0000256" key="6">
    <source>
        <dbReference type="ARBA" id="ARBA00023242"/>
    </source>
</evidence>
<accession>A0A8S3TSQ6</accession>